<dbReference type="AlphaFoldDB" id="A0A061SNF5"/>
<feature type="region of interest" description="Disordered" evidence="1">
    <location>
        <begin position="58"/>
        <end position="109"/>
    </location>
</feature>
<feature type="non-terminal residue" evidence="2">
    <location>
        <position position="109"/>
    </location>
</feature>
<feature type="compositionally biased region" description="Basic residues" evidence="1">
    <location>
        <begin position="67"/>
        <end position="80"/>
    </location>
</feature>
<feature type="compositionally biased region" description="Low complexity" evidence="1">
    <location>
        <begin position="16"/>
        <end position="28"/>
    </location>
</feature>
<sequence>RRVGGPRRGGERKAPDAASEAGGEAGDAAEVRVLVDALHGPQREVRAVVRDPLGRGAVAEARQRRGDRSRRVRRRRRRVRGPVVLAAGPHRRPLGHAPAPARGPPEVDD</sequence>
<accession>A0A061SNF5</accession>
<name>A0A061SNF5_9CHLO</name>
<feature type="region of interest" description="Disordered" evidence="1">
    <location>
        <begin position="1"/>
        <end position="28"/>
    </location>
</feature>
<organism evidence="2">
    <name type="scientific">Tetraselmis sp. GSL018</name>
    <dbReference type="NCBI Taxonomy" id="582737"/>
    <lineage>
        <taxon>Eukaryota</taxon>
        <taxon>Viridiplantae</taxon>
        <taxon>Chlorophyta</taxon>
        <taxon>core chlorophytes</taxon>
        <taxon>Chlorodendrophyceae</taxon>
        <taxon>Chlorodendrales</taxon>
        <taxon>Chlorodendraceae</taxon>
        <taxon>Tetraselmis</taxon>
    </lineage>
</organism>
<protein>
    <submittedName>
        <fullName evidence="2">Uncharacterized protein</fullName>
    </submittedName>
</protein>
<proteinExistence type="predicted"/>
<reference evidence="2" key="1">
    <citation type="submission" date="2014-05" db="EMBL/GenBank/DDBJ databases">
        <title>The transcriptome of the halophilic microalga Tetraselmis sp. GSL018 isolated from the Great Salt Lake, Utah.</title>
        <authorList>
            <person name="Jinkerson R.E."/>
            <person name="D'Adamo S."/>
            <person name="Posewitz M.C."/>
        </authorList>
    </citation>
    <scope>NUCLEOTIDE SEQUENCE</scope>
    <source>
        <strain evidence="2">GSL018</strain>
    </source>
</reference>
<feature type="non-terminal residue" evidence="2">
    <location>
        <position position="1"/>
    </location>
</feature>
<evidence type="ECO:0000256" key="1">
    <source>
        <dbReference type="SAM" id="MobiDB-lite"/>
    </source>
</evidence>
<dbReference type="EMBL" id="GBEZ01000660">
    <property type="protein sequence ID" value="JAC84241.1"/>
    <property type="molecule type" value="Transcribed_RNA"/>
</dbReference>
<evidence type="ECO:0000313" key="2">
    <source>
        <dbReference type="EMBL" id="JAC84241.1"/>
    </source>
</evidence>
<gene>
    <name evidence="2" type="ORF">TSPGSL018_1467</name>
</gene>